<dbReference type="GO" id="GO:0008661">
    <property type="term" value="F:1-deoxy-D-xylulose-5-phosphate synthase activity"/>
    <property type="evidence" value="ECO:0007669"/>
    <property type="project" value="UniProtKB-UniRule"/>
</dbReference>
<comment type="similarity">
    <text evidence="2 10">Belongs to the transketolase family. DXPS subfamily.</text>
</comment>
<dbReference type="AlphaFoldDB" id="A0A4Y8WRR9"/>
<reference evidence="12 13" key="1">
    <citation type="submission" date="2019-03" db="EMBL/GenBank/DDBJ databases">
        <title>Porphyromonas levii Isolated from the Uterus of Dairy Cows.</title>
        <authorList>
            <person name="Francis A.M."/>
        </authorList>
    </citation>
    <scope>NUCLEOTIDE SEQUENCE [LARGE SCALE GENOMIC DNA]</scope>
    <source>
        <strain evidence="12 13">AF5678</strain>
    </source>
</reference>
<dbReference type="OrthoDB" id="9803371at2"/>
<evidence type="ECO:0000256" key="4">
    <source>
        <dbReference type="ARBA" id="ARBA00022679"/>
    </source>
</evidence>
<dbReference type="SMART" id="SM00861">
    <property type="entry name" value="Transket_pyr"/>
    <property type="match status" value="1"/>
</dbReference>
<dbReference type="GeneID" id="66798167"/>
<keyword evidence="8 10" id="KW-0786">Thiamine pyrophosphate</keyword>
<feature type="binding site" evidence="10">
    <location>
        <position position="180"/>
    </location>
    <ligand>
        <name>thiamine diphosphate</name>
        <dbReference type="ChEBI" id="CHEBI:58937"/>
    </ligand>
</feature>
<comment type="pathway">
    <text evidence="1 10">Metabolic intermediate biosynthesis; 1-deoxy-D-xylulose 5-phosphate biosynthesis; 1-deoxy-D-xylulose 5-phosphate from D-glyceraldehyde 3-phosphate and pyruvate: step 1/1.</text>
</comment>
<comment type="subunit">
    <text evidence="3 10">Homodimer.</text>
</comment>
<keyword evidence="13" id="KW-1185">Reference proteome</keyword>
<evidence type="ECO:0000256" key="1">
    <source>
        <dbReference type="ARBA" id="ARBA00004980"/>
    </source>
</evidence>
<dbReference type="CDD" id="cd07033">
    <property type="entry name" value="TPP_PYR_DXS_TK_like"/>
    <property type="match status" value="1"/>
</dbReference>
<dbReference type="GO" id="GO:0005829">
    <property type="term" value="C:cytosol"/>
    <property type="evidence" value="ECO:0007669"/>
    <property type="project" value="TreeGrafter"/>
</dbReference>
<evidence type="ECO:0000256" key="10">
    <source>
        <dbReference type="HAMAP-Rule" id="MF_00315"/>
    </source>
</evidence>
<feature type="domain" description="Transketolase-like pyrimidine-binding" evidence="11">
    <location>
        <begin position="326"/>
        <end position="492"/>
    </location>
</feature>
<dbReference type="GO" id="GO:0019288">
    <property type="term" value="P:isopentenyl diphosphate biosynthetic process, methylerythritol 4-phosphate pathway"/>
    <property type="evidence" value="ECO:0007669"/>
    <property type="project" value="TreeGrafter"/>
</dbReference>
<keyword evidence="9 10" id="KW-0414">Isoprene biosynthesis</keyword>
<dbReference type="CDD" id="cd02007">
    <property type="entry name" value="TPP_DXS"/>
    <property type="match status" value="1"/>
</dbReference>
<dbReference type="GO" id="GO:0000287">
    <property type="term" value="F:magnesium ion binding"/>
    <property type="evidence" value="ECO:0007669"/>
    <property type="project" value="UniProtKB-UniRule"/>
</dbReference>
<protein>
    <recommendedName>
        <fullName evidence="10">1-deoxy-D-xylulose-5-phosphate synthase</fullName>
        <ecNumber evidence="10">2.2.1.7</ecNumber>
    </recommendedName>
    <alternativeName>
        <fullName evidence="10">1-deoxyxylulose-5-phosphate synthase</fullName>
        <shortName evidence="10">DXP synthase</shortName>
        <shortName evidence="10">DXPS</shortName>
    </alternativeName>
</protein>
<evidence type="ECO:0000259" key="11">
    <source>
        <dbReference type="SMART" id="SM00861"/>
    </source>
</evidence>
<dbReference type="Proteomes" id="UP000297225">
    <property type="component" value="Unassembled WGS sequence"/>
</dbReference>
<dbReference type="FunFam" id="3.40.50.970:FF:000005">
    <property type="entry name" value="1-deoxy-D-xylulose-5-phosphate synthase"/>
    <property type="match status" value="1"/>
</dbReference>
<dbReference type="PANTHER" id="PTHR43322">
    <property type="entry name" value="1-D-DEOXYXYLULOSE 5-PHOSPHATE SYNTHASE-RELATED"/>
    <property type="match status" value="1"/>
</dbReference>
<evidence type="ECO:0000256" key="6">
    <source>
        <dbReference type="ARBA" id="ARBA00022842"/>
    </source>
</evidence>
<name>A0A4Y8WRR9_9PORP</name>
<dbReference type="Pfam" id="PF02780">
    <property type="entry name" value="Transketolase_C"/>
    <property type="match status" value="1"/>
</dbReference>
<dbReference type="Gene3D" id="3.40.50.970">
    <property type="match status" value="2"/>
</dbReference>
<feature type="binding site" evidence="10">
    <location>
        <position position="377"/>
    </location>
    <ligand>
        <name>thiamine diphosphate</name>
        <dbReference type="ChEBI" id="CHEBI:58937"/>
    </ligand>
</feature>
<comment type="function">
    <text evidence="10">Catalyzes the acyloin condensation reaction between C atoms 2 and 3 of pyruvate and glyceraldehyde 3-phosphate to yield 1-deoxy-D-xylulose-5-phosphate (DXP).</text>
</comment>
<dbReference type="HAMAP" id="MF_00315">
    <property type="entry name" value="DXP_synth"/>
    <property type="match status" value="1"/>
</dbReference>
<dbReference type="InterPro" id="IPR033248">
    <property type="entry name" value="Transketolase_C"/>
</dbReference>
<dbReference type="InterPro" id="IPR029061">
    <property type="entry name" value="THDP-binding"/>
</dbReference>
<comment type="cofactor">
    <cofactor evidence="10">
        <name>Mg(2+)</name>
        <dbReference type="ChEBI" id="CHEBI:18420"/>
    </cofactor>
    <text evidence="10">Binds 1 Mg(2+) ion per subunit.</text>
</comment>
<dbReference type="NCBIfam" id="TIGR00204">
    <property type="entry name" value="dxs"/>
    <property type="match status" value="1"/>
</dbReference>
<dbReference type="EC" id="2.2.1.7" evidence="10"/>
<dbReference type="RefSeq" id="WP_134849347.1">
    <property type="nucleotide sequence ID" value="NZ_CP197400.1"/>
</dbReference>
<keyword evidence="6 10" id="KW-0460">Magnesium</keyword>
<dbReference type="STRING" id="1122973.GCA_000379925_00302"/>
<comment type="cofactor">
    <cofactor evidence="10">
        <name>thiamine diphosphate</name>
        <dbReference type="ChEBI" id="CHEBI:58937"/>
    </cofactor>
    <text evidence="10">Binds 1 thiamine pyrophosphate per subunit.</text>
</comment>
<feature type="binding site" evidence="10">
    <location>
        <begin position="152"/>
        <end position="153"/>
    </location>
    <ligand>
        <name>thiamine diphosphate</name>
        <dbReference type="ChEBI" id="CHEBI:58937"/>
    </ligand>
</feature>
<evidence type="ECO:0000256" key="3">
    <source>
        <dbReference type="ARBA" id="ARBA00011738"/>
    </source>
</evidence>
<feature type="binding site" evidence="10">
    <location>
        <position position="180"/>
    </location>
    <ligand>
        <name>Mg(2+)</name>
        <dbReference type="ChEBI" id="CHEBI:18420"/>
    </ligand>
</feature>
<organism evidence="12 13">
    <name type="scientific">Porphyromonas levii</name>
    <dbReference type="NCBI Taxonomy" id="28114"/>
    <lineage>
        <taxon>Bacteria</taxon>
        <taxon>Pseudomonadati</taxon>
        <taxon>Bacteroidota</taxon>
        <taxon>Bacteroidia</taxon>
        <taxon>Bacteroidales</taxon>
        <taxon>Porphyromonadaceae</taxon>
        <taxon>Porphyromonas</taxon>
    </lineage>
</organism>
<dbReference type="GO" id="GO:0030976">
    <property type="term" value="F:thiamine pyrophosphate binding"/>
    <property type="evidence" value="ECO:0007669"/>
    <property type="project" value="UniProtKB-UniRule"/>
</dbReference>
<dbReference type="Pfam" id="PF02779">
    <property type="entry name" value="Transket_pyr"/>
    <property type="match status" value="1"/>
</dbReference>
<dbReference type="Pfam" id="PF13292">
    <property type="entry name" value="DXP_synthase_N"/>
    <property type="match status" value="1"/>
</dbReference>
<feature type="binding site" evidence="10">
    <location>
        <position position="292"/>
    </location>
    <ligand>
        <name>thiamine diphosphate</name>
        <dbReference type="ChEBI" id="CHEBI:58937"/>
    </ligand>
</feature>
<dbReference type="SUPFAM" id="SSF52922">
    <property type="entry name" value="TK C-terminal domain-like"/>
    <property type="match status" value="1"/>
</dbReference>
<dbReference type="Gene3D" id="3.40.50.920">
    <property type="match status" value="1"/>
</dbReference>
<dbReference type="GO" id="GO:0009228">
    <property type="term" value="P:thiamine biosynthetic process"/>
    <property type="evidence" value="ECO:0007669"/>
    <property type="project" value="UniProtKB-UniRule"/>
</dbReference>
<dbReference type="InterPro" id="IPR009014">
    <property type="entry name" value="Transketo_C/PFOR_II"/>
</dbReference>
<evidence type="ECO:0000256" key="7">
    <source>
        <dbReference type="ARBA" id="ARBA00022977"/>
    </source>
</evidence>
<dbReference type="InterPro" id="IPR005477">
    <property type="entry name" value="Dxylulose-5-P_synthase"/>
</dbReference>
<dbReference type="NCBIfam" id="NF003933">
    <property type="entry name" value="PRK05444.2-2"/>
    <property type="match status" value="1"/>
</dbReference>
<dbReference type="SUPFAM" id="SSF52518">
    <property type="entry name" value="Thiamin diphosphate-binding fold (THDP-binding)"/>
    <property type="match status" value="2"/>
</dbReference>
<evidence type="ECO:0000256" key="8">
    <source>
        <dbReference type="ARBA" id="ARBA00023052"/>
    </source>
</evidence>
<dbReference type="InterPro" id="IPR005475">
    <property type="entry name" value="Transketolase-like_Pyr-bd"/>
</dbReference>
<evidence type="ECO:0000256" key="5">
    <source>
        <dbReference type="ARBA" id="ARBA00022723"/>
    </source>
</evidence>
<feature type="binding site" evidence="10">
    <location>
        <position position="151"/>
    </location>
    <ligand>
        <name>Mg(2+)</name>
        <dbReference type="ChEBI" id="CHEBI:18420"/>
    </ligand>
</feature>
<proteinExistence type="inferred from homology"/>
<comment type="catalytic activity">
    <reaction evidence="10">
        <text>D-glyceraldehyde 3-phosphate + pyruvate + H(+) = 1-deoxy-D-xylulose 5-phosphate + CO2</text>
        <dbReference type="Rhea" id="RHEA:12605"/>
        <dbReference type="ChEBI" id="CHEBI:15361"/>
        <dbReference type="ChEBI" id="CHEBI:15378"/>
        <dbReference type="ChEBI" id="CHEBI:16526"/>
        <dbReference type="ChEBI" id="CHEBI:57792"/>
        <dbReference type="ChEBI" id="CHEBI:59776"/>
        <dbReference type="EC" id="2.2.1.7"/>
    </reaction>
</comment>
<dbReference type="EMBL" id="SPNC01000008">
    <property type="protein sequence ID" value="TFH97026.1"/>
    <property type="molecule type" value="Genomic_DNA"/>
</dbReference>
<accession>A0A4Y8WRR9</accession>
<keyword evidence="4 10" id="KW-0808">Transferase</keyword>
<keyword evidence="5 10" id="KW-0479">Metal-binding</keyword>
<evidence type="ECO:0000256" key="2">
    <source>
        <dbReference type="ARBA" id="ARBA00011081"/>
    </source>
</evidence>
<gene>
    <name evidence="10 12" type="primary">dxs</name>
    <name evidence="12" type="ORF">E4P47_01065</name>
</gene>
<keyword evidence="7 10" id="KW-0784">Thiamine biosynthesis</keyword>
<comment type="caution">
    <text evidence="12">The sequence shown here is derived from an EMBL/GenBank/DDBJ whole genome shotgun (WGS) entry which is preliminary data.</text>
</comment>
<evidence type="ECO:0000313" key="12">
    <source>
        <dbReference type="EMBL" id="TFH97026.1"/>
    </source>
</evidence>
<feature type="binding site" evidence="10">
    <location>
        <begin position="120"/>
        <end position="122"/>
    </location>
    <ligand>
        <name>thiamine diphosphate</name>
        <dbReference type="ChEBI" id="CHEBI:58937"/>
    </ligand>
</feature>
<evidence type="ECO:0000313" key="13">
    <source>
        <dbReference type="Proteomes" id="UP000297225"/>
    </source>
</evidence>
<dbReference type="UniPathway" id="UPA00064">
    <property type="reaction ID" value="UER00091"/>
</dbReference>
<feature type="binding site" evidence="10">
    <location>
        <position position="79"/>
    </location>
    <ligand>
        <name>thiamine diphosphate</name>
        <dbReference type="ChEBI" id="CHEBI:58937"/>
    </ligand>
</feature>
<dbReference type="GO" id="GO:0016114">
    <property type="term" value="P:terpenoid biosynthetic process"/>
    <property type="evidence" value="ECO:0007669"/>
    <property type="project" value="UniProtKB-UniRule"/>
</dbReference>
<evidence type="ECO:0000256" key="9">
    <source>
        <dbReference type="ARBA" id="ARBA00023229"/>
    </source>
</evidence>
<sequence length="636" mass="69958">MSSYKSYSLLDKINSPKDVKQLSIQELPTLCEEIRGFLLESLSKVPGHLGANFGVVEFTVALHYVFDLPNDEIVWDVGHQSYVHKILTGRRKDFGNLRQWGGISGFTHPNESEYDSFVSGHASNAISAALGIAVGSKLQNLNKSVIAVIGDGAMTGGLAFEGLNNASSQPNDLLIVLNDNHIGIDPITGGLSKYLVKVSTSKVYNDIRHKGYQGLKRLKLIDERRKRNLTRFNNSLKALINDDKNLFEGFSIRYFGPTDGHDVVELVSTLRSIKDFEGPKLLHIKTVKGKGYAPAEESAVVWHAPGLFDPVTGKLKVTPELPDSPLKYQEIFGKTLLELAELDPKVVGVTPAMISGSSFNFMQERYPNRVFDVGIAEGHAVTFSAGLARKGMIPFCNIYSSFLQRGYDQVIHDVAMQAAPVILCLDRAGLVGEDGMTHHGVYDIAYLRTVPGLTIMSPIDESELRLMMYTAYKHHSEGPFVIRFPRGKGTCGDWHVPFEELPLGKSQVLREGEKVVFVSYGPIGSTVATAIDGLKSEGYNPGHINLRFVKPLDGEILQRIACEYQHIITIEDGSIAGGVGSALLEYYSDHHLSIPLTRIGVSDHFVKQGAVSLQHAYEGMDAESIINKAKEVYRTL</sequence>
<dbReference type="PANTHER" id="PTHR43322:SF5">
    <property type="entry name" value="1-DEOXY-D-XYLULOSE-5-PHOSPHATE SYNTHASE, CHLOROPLASTIC"/>
    <property type="match status" value="1"/>
</dbReference>